<dbReference type="RefSeq" id="WP_259857642.1">
    <property type="nucleotide sequence ID" value="NZ_BAAAST010000001.1"/>
</dbReference>
<reference evidence="1" key="1">
    <citation type="submission" date="2021-04" db="EMBL/GenBank/DDBJ databases">
        <authorList>
            <person name="Hartkoorn R.C."/>
            <person name="Beaudoing E."/>
            <person name="Hot D."/>
        </authorList>
    </citation>
    <scope>NUCLEOTIDE SEQUENCE</scope>
    <source>
        <strain evidence="1">NRRL B-16292</strain>
    </source>
</reference>
<accession>A0ABY5VRW4</accession>
<sequence length="281" mass="30652">MALIRYEVPIPKVGRITLTRPERRNAQDTDLLYALNDAFDRAAHDDEISVIVLAADGPHFSAGHDLREDDPFGALDRHRTVGTSSRFHGPGAEGLMAREEEIYLGFSERWRNIPKPTIAEVHGKVVAGGLMLVWPCDLIIASEDAEFLDNVVEGGANGVEFFNHPWEFGVRKAKELLFTGGALSARDAERIGMVNRVVPREELTSTTLALAEQIAAQPLFALKLAKLSVNAAQDAQGRPQAIQTAFGLHQLAHSHNMQVHGTVVAPALFDRVRSRGTAGPS</sequence>
<dbReference type="CDD" id="cd06558">
    <property type="entry name" value="crotonase-like"/>
    <property type="match status" value="1"/>
</dbReference>
<reference evidence="1" key="2">
    <citation type="submission" date="2022-09" db="EMBL/GenBank/DDBJ databases">
        <title>Biosynthetic gene clusters of Dactylosporangioum fulvum.</title>
        <authorList>
            <person name="Caradec T."/>
        </authorList>
    </citation>
    <scope>NUCLEOTIDE SEQUENCE</scope>
    <source>
        <strain evidence="1">NRRL B-16292</strain>
    </source>
</reference>
<dbReference type="Pfam" id="PF00378">
    <property type="entry name" value="ECH_1"/>
    <property type="match status" value="2"/>
</dbReference>
<organism evidence="1 2">
    <name type="scientific">Dactylosporangium fulvum</name>
    <dbReference type="NCBI Taxonomy" id="53359"/>
    <lineage>
        <taxon>Bacteria</taxon>
        <taxon>Bacillati</taxon>
        <taxon>Actinomycetota</taxon>
        <taxon>Actinomycetes</taxon>
        <taxon>Micromonosporales</taxon>
        <taxon>Micromonosporaceae</taxon>
        <taxon>Dactylosporangium</taxon>
    </lineage>
</organism>
<dbReference type="Gene3D" id="3.90.226.10">
    <property type="entry name" value="2-enoyl-CoA Hydratase, Chain A, domain 1"/>
    <property type="match status" value="1"/>
</dbReference>
<dbReference type="PANTHER" id="PTHR11941">
    <property type="entry name" value="ENOYL-COA HYDRATASE-RELATED"/>
    <property type="match status" value="1"/>
</dbReference>
<dbReference type="InterPro" id="IPR029045">
    <property type="entry name" value="ClpP/crotonase-like_dom_sf"/>
</dbReference>
<name>A0ABY5VRW4_9ACTN</name>
<evidence type="ECO:0000313" key="1">
    <source>
        <dbReference type="EMBL" id="UWP79884.1"/>
    </source>
</evidence>
<dbReference type="SUPFAM" id="SSF52096">
    <property type="entry name" value="ClpP/crotonase"/>
    <property type="match status" value="1"/>
</dbReference>
<protein>
    <submittedName>
        <fullName evidence="1">Enoyl-CoA hydratase</fullName>
    </submittedName>
</protein>
<gene>
    <name evidence="1" type="ORF">Dfulv_32590</name>
</gene>
<keyword evidence="2" id="KW-1185">Reference proteome</keyword>
<evidence type="ECO:0000313" key="2">
    <source>
        <dbReference type="Proteomes" id="UP001059617"/>
    </source>
</evidence>
<dbReference type="EMBL" id="CP073720">
    <property type="protein sequence ID" value="UWP79884.1"/>
    <property type="molecule type" value="Genomic_DNA"/>
</dbReference>
<dbReference type="InterPro" id="IPR001753">
    <property type="entry name" value="Enoyl-CoA_hydra/iso"/>
</dbReference>
<proteinExistence type="predicted"/>
<dbReference type="PANTHER" id="PTHR11941:SF124">
    <property type="entry name" value="ENOYL-COA HYDRATASE ECHA13-RELATED"/>
    <property type="match status" value="1"/>
</dbReference>
<dbReference type="Proteomes" id="UP001059617">
    <property type="component" value="Chromosome"/>
</dbReference>
<dbReference type="NCBIfam" id="NF006140">
    <property type="entry name" value="PRK08290.1"/>
    <property type="match status" value="1"/>
</dbReference>